<accession>A0A448IR99</accession>
<name>A0A448IR99_MYCAU</name>
<dbReference type="InterPro" id="IPR041642">
    <property type="entry name" value="KstR_C"/>
</dbReference>
<dbReference type="SUPFAM" id="SSF46689">
    <property type="entry name" value="Homeodomain-like"/>
    <property type="match status" value="1"/>
</dbReference>
<dbReference type="AlphaFoldDB" id="A0A448IR99"/>
<proteinExistence type="predicted"/>
<dbReference type="PANTHER" id="PTHR30055:SF242">
    <property type="entry name" value="HTH-TYPE TRANSCRIPTIONAL REPRESSOR KSTR"/>
    <property type="match status" value="1"/>
</dbReference>
<dbReference type="GO" id="GO:0000976">
    <property type="term" value="F:transcription cis-regulatory region binding"/>
    <property type="evidence" value="ECO:0007669"/>
    <property type="project" value="TreeGrafter"/>
</dbReference>
<dbReference type="InterPro" id="IPR009057">
    <property type="entry name" value="Homeodomain-like_sf"/>
</dbReference>
<dbReference type="KEGG" id="mauu:NCTC10437_02747"/>
<organism evidence="4 5">
    <name type="scientific">Mycolicibacterium aurum</name>
    <name type="common">Mycobacterium aurum</name>
    <dbReference type="NCBI Taxonomy" id="1791"/>
    <lineage>
        <taxon>Bacteria</taxon>
        <taxon>Bacillati</taxon>
        <taxon>Actinomycetota</taxon>
        <taxon>Actinomycetes</taxon>
        <taxon>Mycobacteriales</taxon>
        <taxon>Mycobacteriaceae</taxon>
        <taxon>Mycolicibacterium</taxon>
    </lineage>
</organism>
<dbReference type="STRING" id="1791.GCA_001049355_04603"/>
<protein>
    <submittedName>
        <fullName evidence="4">TetR family transcriptional regulator</fullName>
    </submittedName>
</protein>
<sequence>MPYIKDVAGLWSRGDDPRHVRDLSAGRHQRRHRIVSAAVTLAADGYDAVQLRLVAEDAGVSTSTIYHYFSSKDDLLVACFHRWIVANDLAIRAELAPIADPTERLRRVIYRMTESLCAATPFAQAVCRAYLCADHTAAANTDHVREALSMVFSGLDRSDISPRLQQDIGSLFGDCWVINALSVIHGRATVAELQDRLARTAADLMTSRLSPTT</sequence>
<evidence type="ECO:0000256" key="1">
    <source>
        <dbReference type="ARBA" id="ARBA00023125"/>
    </source>
</evidence>
<dbReference type="PANTHER" id="PTHR30055">
    <property type="entry name" value="HTH-TYPE TRANSCRIPTIONAL REGULATOR RUTR"/>
    <property type="match status" value="1"/>
</dbReference>
<dbReference type="Pfam" id="PF17925">
    <property type="entry name" value="TetR_C_20"/>
    <property type="match status" value="1"/>
</dbReference>
<gene>
    <name evidence="4" type="primary">kstR_2</name>
    <name evidence="4" type="ORF">NCTC10437_02747</name>
</gene>
<dbReference type="Proteomes" id="UP000279306">
    <property type="component" value="Chromosome"/>
</dbReference>
<evidence type="ECO:0000256" key="2">
    <source>
        <dbReference type="PROSITE-ProRule" id="PRU00335"/>
    </source>
</evidence>
<feature type="domain" description="HTH tetR-type" evidence="3">
    <location>
        <begin position="27"/>
        <end position="87"/>
    </location>
</feature>
<dbReference type="GO" id="GO:0003700">
    <property type="term" value="F:DNA-binding transcription factor activity"/>
    <property type="evidence" value="ECO:0007669"/>
    <property type="project" value="TreeGrafter"/>
</dbReference>
<keyword evidence="5" id="KW-1185">Reference proteome</keyword>
<dbReference type="Gene3D" id="1.10.357.10">
    <property type="entry name" value="Tetracycline Repressor, domain 2"/>
    <property type="match status" value="1"/>
</dbReference>
<evidence type="ECO:0000313" key="4">
    <source>
        <dbReference type="EMBL" id="VEG54961.1"/>
    </source>
</evidence>
<dbReference type="InterPro" id="IPR050109">
    <property type="entry name" value="HTH-type_TetR-like_transc_reg"/>
</dbReference>
<dbReference type="EMBL" id="LR134356">
    <property type="protein sequence ID" value="VEG54961.1"/>
    <property type="molecule type" value="Genomic_DNA"/>
</dbReference>
<evidence type="ECO:0000259" key="3">
    <source>
        <dbReference type="PROSITE" id="PS50977"/>
    </source>
</evidence>
<evidence type="ECO:0000313" key="5">
    <source>
        <dbReference type="Proteomes" id="UP000279306"/>
    </source>
</evidence>
<dbReference type="PROSITE" id="PS50977">
    <property type="entry name" value="HTH_TETR_2"/>
    <property type="match status" value="1"/>
</dbReference>
<dbReference type="Pfam" id="PF00440">
    <property type="entry name" value="TetR_N"/>
    <property type="match status" value="1"/>
</dbReference>
<dbReference type="OrthoDB" id="4636750at2"/>
<dbReference type="InterPro" id="IPR001647">
    <property type="entry name" value="HTH_TetR"/>
</dbReference>
<feature type="DNA-binding region" description="H-T-H motif" evidence="2">
    <location>
        <begin position="50"/>
        <end position="69"/>
    </location>
</feature>
<keyword evidence="1 2" id="KW-0238">DNA-binding</keyword>
<reference evidence="4 5" key="1">
    <citation type="submission" date="2018-12" db="EMBL/GenBank/DDBJ databases">
        <authorList>
            <consortium name="Pathogen Informatics"/>
        </authorList>
    </citation>
    <scope>NUCLEOTIDE SEQUENCE [LARGE SCALE GENOMIC DNA]</scope>
    <source>
        <strain evidence="4 5">NCTC10437</strain>
    </source>
</reference>